<feature type="compositionally biased region" description="Basic and acidic residues" evidence="1">
    <location>
        <begin position="330"/>
        <end position="339"/>
    </location>
</feature>
<dbReference type="OrthoDB" id="10494735at2759"/>
<proteinExistence type="predicted"/>
<feature type="region of interest" description="Disordered" evidence="1">
    <location>
        <begin position="313"/>
        <end position="339"/>
    </location>
</feature>
<evidence type="ECO:0000313" key="3">
    <source>
        <dbReference type="Proteomes" id="UP000305883"/>
    </source>
</evidence>
<accession>A0A4T0W9J4</accession>
<reference evidence="2 3" key="1">
    <citation type="journal article" date="2019" name="Genome Biol. Evol.">
        <title>Genomic Plasticity Mediated by Transposable Elements in the Plant Pathogenic Fungus Colletotrichum higginsianum.</title>
        <authorList>
            <person name="Tsushima A."/>
            <person name="Gan P."/>
            <person name="Kumakura N."/>
            <person name="Narusaka M."/>
            <person name="Takano Y."/>
            <person name="Narusaka Y."/>
            <person name="Shirasu K."/>
        </authorList>
    </citation>
    <scope>NUCLEOTIDE SEQUENCE [LARGE SCALE GENOMIC DNA]</scope>
    <source>
        <strain evidence="2 3">MAFF305635-RFP</strain>
    </source>
</reference>
<organism evidence="2 3">
    <name type="scientific">Colletotrichum higginsianum</name>
    <dbReference type="NCBI Taxonomy" id="80884"/>
    <lineage>
        <taxon>Eukaryota</taxon>
        <taxon>Fungi</taxon>
        <taxon>Dikarya</taxon>
        <taxon>Ascomycota</taxon>
        <taxon>Pezizomycotina</taxon>
        <taxon>Sordariomycetes</taxon>
        <taxon>Hypocreomycetidae</taxon>
        <taxon>Glomerellales</taxon>
        <taxon>Glomerellaceae</taxon>
        <taxon>Colletotrichum</taxon>
        <taxon>Colletotrichum destructivum species complex</taxon>
    </lineage>
</organism>
<comment type="caution">
    <text evidence="2">The sequence shown here is derived from an EMBL/GenBank/DDBJ whole genome shotgun (WGS) entry which is preliminary data.</text>
</comment>
<sequence length="435" mass="48318">MVCGRPIANLQQRGTRITFCGSCNRNMYRHIARVKPQEGQAAAKGWTKLAGSMHLNGHGDLFKRVVWPLVQNAMGARLRLVIKANAAVRQQDPDMDGVFCLVYQPWVDAWLDPLWEPPDLTQQTAERILKIRRDEKEEADTNNRRREMDNDGNNGNENGNNGNNCNDGGGGSVSQGHTRQKQQQQPQQRRASSIASVDPLDNMPFSSIKWNTISWGTDSAPQRDRNRPAVAHLLPERPAHSTSTESLVAARLDAWAAAALKTTQQAQGEPDAHHAHVVAPSSPPAPQSTVVSSRLFNVTVLAEESASCVGLFAPADRRRHGQQQQQKQPGSRDDGLQQPSDHEVALAIAALTVSDFKRELDVILNQLVDLAIRLRELDMPADDGEDAVDRIARSIVRKEVQTERKRLLQLIRFTLGLRAGRSGLDSTCAFWWFEL</sequence>
<feature type="region of interest" description="Disordered" evidence="1">
    <location>
        <begin position="266"/>
        <end position="289"/>
    </location>
</feature>
<gene>
    <name evidence="2" type="ORF">CH35J_004873</name>
</gene>
<feature type="region of interest" description="Disordered" evidence="1">
    <location>
        <begin position="131"/>
        <end position="201"/>
    </location>
</feature>
<feature type="compositionally biased region" description="Low complexity" evidence="1">
    <location>
        <begin position="181"/>
        <end position="190"/>
    </location>
</feature>
<dbReference type="Proteomes" id="UP000305883">
    <property type="component" value="Unassembled WGS sequence"/>
</dbReference>
<feature type="compositionally biased region" description="Low complexity" evidence="1">
    <location>
        <begin position="151"/>
        <end position="166"/>
    </location>
</feature>
<dbReference type="EMBL" id="MWPZ01000003">
    <property type="protein sequence ID" value="TID01656.1"/>
    <property type="molecule type" value="Genomic_DNA"/>
</dbReference>
<feature type="compositionally biased region" description="Basic and acidic residues" evidence="1">
    <location>
        <begin position="131"/>
        <end position="149"/>
    </location>
</feature>
<dbReference type="AlphaFoldDB" id="A0A4T0W9J4"/>
<protein>
    <submittedName>
        <fullName evidence="2">Uncharacterized protein</fullName>
    </submittedName>
</protein>
<name>A0A4T0W9J4_9PEZI</name>
<evidence type="ECO:0000313" key="2">
    <source>
        <dbReference type="EMBL" id="TID01656.1"/>
    </source>
</evidence>
<evidence type="ECO:0000256" key="1">
    <source>
        <dbReference type="SAM" id="MobiDB-lite"/>
    </source>
</evidence>